<gene>
    <name evidence="2" type="ORF">DERF_012906</name>
</gene>
<feature type="compositionally biased region" description="Basic and acidic residues" evidence="1">
    <location>
        <begin position="101"/>
        <end position="112"/>
    </location>
</feature>
<feature type="region of interest" description="Disordered" evidence="1">
    <location>
        <begin position="91"/>
        <end position="112"/>
    </location>
</feature>
<reference evidence="2" key="2">
    <citation type="journal article" date="2022" name="Res Sq">
        <title>Comparative Genomics Reveals Insights into the Divergent Evolution of Astigmatic Mites and Household Pest Adaptations.</title>
        <authorList>
            <person name="Xiong Q."/>
            <person name="Wan A.T.-Y."/>
            <person name="Liu X.-Y."/>
            <person name="Fung C.S.-H."/>
            <person name="Xiao X."/>
            <person name="Malainual N."/>
            <person name="Hou J."/>
            <person name="Wang L."/>
            <person name="Wang M."/>
            <person name="Yang K."/>
            <person name="Cui Y."/>
            <person name="Leung E."/>
            <person name="Nong W."/>
            <person name="Shin S.-K."/>
            <person name="Au S."/>
            <person name="Jeong K.Y."/>
            <person name="Chew F.T."/>
            <person name="Hui J."/>
            <person name="Leung T.F."/>
            <person name="Tungtrongchitr A."/>
            <person name="Zhong N."/>
            <person name="Liu Z."/>
            <person name="Tsui S."/>
        </authorList>
    </citation>
    <scope>NUCLEOTIDE SEQUENCE</scope>
    <source>
        <strain evidence="2">Derf</strain>
        <tissue evidence="2">Whole organism</tissue>
    </source>
</reference>
<comment type="caution">
    <text evidence="2">The sequence shown here is derived from an EMBL/GenBank/DDBJ whole genome shotgun (WGS) entry which is preliminary data.</text>
</comment>
<keyword evidence="3" id="KW-1185">Reference proteome</keyword>
<dbReference type="EMBL" id="ASGP02000006">
    <property type="protein sequence ID" value="KAH9502115.1"/>
    <property type="molecule type" value="Genomic_DNA"/>
</dbReference>
<dbReference type="Proteomes" id="UP000790347">
    <property type="component" value="Unassembled WGS sequence"/>
</dbReference>
<dbReference type="AlphaFoldDB" id="A0A922L276"/>
<evidence type="ECO:0000313" key="3">
    <source>
        <dbReference type="Proteomes" id="UP000790347"/>
    </source>
</evidence>
<sequence length="112" mass="12690">MWVGIFSITKSIVNEISNFAFVSATKKYNIHTVIYTLGFQFLTLPLLKIYSHILSSLQKTFVNFSSTNTMIIFDIVAFSLTNSIHTFYPESRASNQSSNETKNDSHRSILLG</sequence>
<reference evidence="2" key="1">
    <citation type="submission" date="2013-05" db="EMBL/GenBank/DDBJ databases">
        <authorList>
            <person name="Yim A.K.Y."/>
            <person name="Chan T.F."/>
            <person name="Ji K.M."/>
            <person name="Liu X.Y."/>
            <person name="Zhou J.W."/>
            <person name="Li R.Q."/>
            <person name="Yang K.Y."/>
            <person name="Li J."/>
            <person name="Li M."/>
            <person name="Law P.T.W."/>
            <person name="Wu Y.L."/>
            <person name="Cai Z.L."/>
            <person name="Qin H."/>
            <person name="Bao Y."/>
            <person name="Leung R.K.K."/>
            <person name="Ng P.K.S."/>
            <person name="Zou J."/>
            <person name="Zhong X.J."/>
            <person name="Ran P.X."/>
            <person name="Zhong N.S."/>
            <person name="Liu Z.G."/>
            <person name="Tsui S.K.W."/>
        </authorList>
    </citation>
    <scope>NUCLEOTIDE SEQUENCE</scope>
    <source>
        <strain evidence="2">Derf</strain>
        <tissue evidence="2">Whole organism</tissue>
    </source>
</reference>
<evidence type="ECO:0000256" key="1">
    <source>
        <dbReference type="SAM" id="MobiDB-lite"/>
    </source>
</evidence>
<name>A0A922L276_DERFA</name>
<protein>
    <submittedName>
        <fullName evidence="2">Uncharacterized protein</fullName>
    </submittedName>
</protein>
<accession>A0A922L276</accession>
<organism evidence="2 3">
    <name type="scientific">Dermatophagoides farinae</name>
    <name type="common">American house dust mite</name>
    <dbReference type="NCBI Taxonomy" id="6954"/>
    <lineage>
        <taxon>Eukaryota</taxon>
        <taxon>Metazoa</taxon>
        <taxon>Ecdysozoa</taxon>
        <taxon>Arthropoda</taxon>
        <taxon>Chelicerata</taxon>
        <taxon>Arachnida</taxon>
        <taxon>Acari</taxon>
        <taxon>Acariformes</taxon>
        <taxon>Sarcoptiformes</taxon>
        <taxon>Astigmata</taxon>
        <taxon>Psoroptidia</taxon>
        <taxon>Analgoidea</taxon>
        <taxon>Pyroglyphidae</taxon>
        <taxon>Dermatophagoidinae</taxon>
        <taxon>Dermatophagoides</taxon>
    </lineage>
</organism>
<proteinExistence type="predicted"/>
<evidence type="ECO:0000313" key="2">
    <source>
        <dbReference type="EMBL" id="KAH9502115.1"/>
    </source>
</evidence>